<keyword evidence="3 6" id="KW-0687">Ribonucleoprotein</keyword>
<accession>A0AA34WHN0</accession>
<dbReference type="AlphaFoldDB" id="A0AA34WHN0"/>
<evidence type="ECO:0000256" key="5">
    <source>
        <dbReference type="ARBA" id="ARBA00035294"/>
    </source>
</evidence>
<dbReference type="Gene3D" id="3.30.70.60">
    <property type="match status" value="1"/>
</dbReference>
<dbReference type="EMBL" id="CP002608">
    <property type="protein sequence ID" value="AEB41115.1"/>
    <property type="molecule type" value="Genomic_DNA"/>
</dbReference>
<dbReference type="Pfam" id="PF01250">
    <property type="entry name" value="Ribosomal_S6"/>
    <property type="match status" value="1"/>
</dbReference>
<dbReference type="GeneID" id="99718146"/>
<keyword evidence="6" id="KW-0694">RNA-binding</keyword>
<dbReference type="KEGG" id="cpm:G5S_0085"/>
<evidence type="ECO:0000256" key="2">
    <source>
        <dbReference type="ARBA" id="ARBA00022980"/>
    </source>
</evidence>
<dbReference type="GO" id="GO:0005840">
    <property type="term" value="C:ribosome"/>
    <property type="evidence" value="ECO:0007669"/>
    <property type="project" value="UniProtKB-KW"/>
</dbReference>
<dbReference type="GO" id="GO:0006412">
    <property type="term" value="P:translation"/>
    <property type="evidence" value="ECO:0007669"/>
    <property type="project" value="UniProtKB-UniRule"/>
</dbReference>
<dbReference type="InterPro" id="IPR000529">
    <property type="entry name" value="Ribosomal_bS6"/>
</dbReference>
<dbReference type="InterPro" id="IPR035980">
    <property type="entry name" value="Ribosomal_bS6_sf"/>
</dbReference>
<evidence type="ECO:0000313" key="8">
    <source>
        <dbReference type="Proteomes" id="UP000008305"/>
    </source>
</evidence>
<comment type="similarity">
    <text evidence="1 6">Belongs to the bacterial ribosomal protein bS6 family.</text>
</comment>
<dbReference type="GO" id="GO:0005737">
    <property type="term" value="C:cytoplasm"/>
    <property type="evidence" value="ECO:0007669"/>
    <property type="project" value="UniProtKB-ARBA"/>
</dbReference>
<reference evidence="7 8" key="1">
    <citation type="journal article" date="2011" name="J. Bacteriol.">
        <title>Genome sequence of the obligate intracellular animal pathogen Chlamydia pecorum E58.</title>
        <authorList>
            <person name="Mojica S."/>
            <person name="Huot Creasy H."/>
            <person name="Daugherty S."/>
            <person name="Read T.D."/>
            <person name="Kim T."/>
            <person name="Kaltenboeck B."/>
            <person name="Bavoil P."/>
            <person name="Myers G.S."/>
        </authorList>
    </citation>
    <scope>NUCLEOTIDE SEQUENCE [LARGE SCALE GENOMIC DNA]</scope>
    <source>
        <strain evidence="7 8">E58</strain>
    </source>
</reference>
<keyword evidence="2 6" id="KW-0689">Ribosomal protein</keyword>
<dbReference type="SUPFAM" id="SSF54995">
    <property type="entry name" value="Ribosomal protein S6"/>
    <property type="match status" value="1"/>
</dbReference>
<dbReference type="NCBIfam" id="TIGR00166">
    <property type="entry name" value="S6"/>
    <property type="match status" value="1"/>
</dbReference>
<dbReference type="InterPro" id="IPR014717">
    <property type="entry name" value="Transl_elong_EF1B/ribsomal_bS6"/>
</dbReference>
<sequence length="112" mass="13096">MGKKTKQLYEGAYVFSVTLSEEARRKALDKVISGITNYDGEINKIHDQGRKKLAYTIRGAREGYYYFIYFTVVPEAIAELWREYHLNEDLLRFMIFKADSVKEVLEFASLPE</sequence>
<dbReference type="GO" id="GO:1990904">
    <property type="term" value="C:ribonucleoprotein complex"/>
    <property type="evidence" value="ECO:0007669"/>
    <property type="project" value="UniProtKB-KW"/>
</dbReference>
<organism evidence="7 8">
    <name type="scientific">Chlamydia pecorum (strain ATCC VR-628 / DSM 29919 / E58)</name>
    <name type="common">Chlamydophila pecorum</name>
    <dbReference type="NCBI Taxonomy" id="331635"/>
    <lineage>
        <taxon>Bacteria</taxon>
        <taxon>Pseudomonadati</taxon>
        <taxon>Chlamydiota</taxon>
        <taxon>Chlamydiia</taxon>
        <taxon>Chlamydiales</taxon>
        <taxon>Chlamydiaceae</taxon>
        <taxon>Chlamydia/Chlamydophila group</taxon>
        <taxon>Chlamydia</taxon>
    </lineage>
</organism>
<dbReference type="CDD" id="cd00473">
    <property type="entry name" value="bS6"/>
    <property type="match status" value="1"/>
</dbReference>
<evidence type="ECO:0000256" key="3">
    <source>
        <dbReference type="ARBA" id="ARBA00023274"/>
    </source>
</evidence>
<dbReference type="HAMAP" id="MF_00360">
    <property type="entry name" value="Ribosomal_bS6"/>
    <property type="match status" value="1"/>
</dbReference>
<evidence type="ECO:0000313" key="7">
    <source>
        <dbReference type="EMBL" id="AEB41115.1"/>
    </source>
</evidence>
<evidence type="ECO:0000256" key="4">
    <source>
        <dbReference type="ARBA" id="ARBA00035104"/>
    </source>
</evidence>
<keyword evidence="8" id="KW-1185">Reference proteome</keyword>
<evidence type="ECO:0000256" key="1">
    <source>
        <dbReference type="ARBA" id="ARBA00009512"/>
    </source>
</evidence>
<evidence type="ECO:0000256" key="6">
    <source>
        <dbReference type="HAMAP-Rule" id="MF_00360"/>
    </source>
</evidence>
<comment type="function">
    <text evidence="4 6">Binds together with bS18 to 16S ribosomal RNA.</text>
</comment>
<dbReference type="GO" id="GO:0003735">
    <property type="term" value="F:structural constituent of ribosome"/>
    <property type="evidence" value="ECO:0007669"/>
    <property type="project" value="InterPro"/>
</dbReference>
<name>A0AA34WHN0_CHLPE</name>
<dbReference type="GO" id="GO:0070181">
    <property type="term" value="F:small ribosomal subunit rRNA binding"/>
    <property type="evidence" value="ECO:0007669"/>
    <property type="project" value="TreeGrafter"/>
</dbReference>
<gene>
    <name evidence="6 7" type="primary">rpsF</name>
    <name evidence="7" type="ordered locus">G5S_0085</name>
</gene>
<dbReference type="PANTHER" id="PTHR21011">
    <property type="entry name" value="MITOCHONDRIAL 28S RIBOSOMAL PROTEIN S6"/>
    <property type="match status" value="1"/>
</dbReference>
<protein>
    <recommendedName>
        <fullName evidence="5 6">Small ribosomal subunit protein bS6</fullName>
    </recommendedName>
</protein>
<dbReference type="Proteomes" id="UP000008305">
    <property type="component" value="Chromosome"/>
</dbReference>
<dbReference type="InterPro" id="IPR020814">
    <property type="entry name" value="Ribosomal_S6_plastid/chlpt"/>
</dbReference>
<dbReference type="RefSeq" id="WP_013712194.1">
    <property type="nucleotide sequence ID" value="NC_015408.1"/>
</dbReference>
<keyword evidence="6" id="KW-0699">rRNA-binding</keyword>
<dbReference type="PANTHER" id="PTHR21011:SF1">
    <property type="entry name" value="SMALL RIBOSOMAL SUBUNIT PROTEIN BS6M"/>
    <property type="match status" value="1"/>
</dbReference>
<proteinExistence type="inferred from homology"/>